<evidence type="ECO:0000313" key="2">
    <source>
        <dbReference type="Proteomes" id="UP001550535"/>
    </source>
</evidence>
<sequence length="65" mass="7053">AEFVRQLLASVGIHKPDTSHLIIRPVEPGDQSAPPRDHLILAAIAQRTKWRAEYTNALLAAGAEA</sequence>
<proteinExistence type="predicted"/>
<evidence type="ECO:0000313" key="1">
    <source>
        <dbReference type="EMBL" id="MEU2126718.1"/>
    </source>
</evidence>
<keyword evidence="2" id="KW-1185">Reference proteome</keyword>
<name>A0ABV2XLE7_9NOCA</name>
<gene>
    <name evidence="1" type="ORF">ABZ507_33445</name>
</gene>
<feature type="non-terminal residue" evidence="1">
    <location>
        <position position="1"/>
    </location>
</feature>
<accession>A0ABV2XLE7</accession>
<organism evidence="1 2">
    <name type="scientific">Nocardia niwae</name>
    <dbReference type="NCBI Taxonomy" id="626084"/>
    <lineage>
        <taxon>Bacteria</taxon>
        <taxon>Bacillati</taxon>
        <taxon>Actinomycetota</taxon>
        <taxon>Actinomycetes</taxon>
        <taxon>Mycobacteriales</taxon>
        <taxon>Nocardiaceae</taxon>
        <taxon>Nocardia</taxon>
    </lineage>
</organism>
<reference evidence="1 2" key="1">
    <citation type="submission" date="2024-06" db="EMBL/GenBank/DDBJ databases">
        <title>The Natural Products Discovery Center: Release of the First 8490 Sequenced Strains for Exploring Actinobacteria Biosynthetic Diversity.</title>
        <authorList>
            <person name="Kalkreuter E."/>
            <person name="Kautsar S.A."/>
            <person name="Yang D."/>
            <person name="Bader C.D."/>
            <person name="Teijaro C.N."/>
            <person name="Fluegel L."/>
            <person name="Davis C.M."/>
            <person name="Simpson J.R."/>
            <person name="Lauterbach L."/>
            <person name="Steele A.D."/>
            <person name="Gui C."/>
            <person name="Meng S."/>
            <person name="Li G."/>
            <person name="Viehrig K."/>
            <person name="Ye F."/>
            <person name="Su P."/>
            <person name="Kiefer A.F."/>
            <person name="Nichols A."/>
            <person name="Cepeda A.J."/>
            <person name="Yan W."/>
            <person name="Fan B."/>
            <person name="Jiang Y."/>
            <person name="Adhikari A."/>
            <person name="Zheng C.-J."/>
            <person name="Schuster L."/>
            <person name="Cowan T.M."/>
            <person name="Smanski M.J."/>
            <person name="Chevrette M.G."/>
            <person name="De Carvalho L.P.S."/>
            <person name="Shen B."/>
        </authorList>
    </citation>
    <scope>NUCLEOTIDE SEQUENCE [LARGE SCALE GENOMIC DNA]</scope>
    <source>
        <strain evidence="1 2">NPDC019434</strain>
    </source>
</reference>
<dbReference type="EMBL" id="JBEYBR010000197">
    <property type="protein sequence ID" value="MEU2126718.1"/>
    <property type="molecule type" value="Genomic_DNA"/>
</dbReference>
<protein>
    <submittedName>
        <fullName evidence="1">Replication initiator protein</fullName>
    </submittedName>
</protein>
<dbReference type="Proteomes" id="UP001550535">
    <property type="component" value="Unassembled WGS sequence"/>
</dbReference>
<comment type="caution">
    <text evidence="1">The sequence shown here is derived from an EMBL/GenBank/DDBJ whole genome shotgun (WGS) entry which is preliminary data.</text>
</comment>